<reference evidence="1" key="1">
    <citation type="submission" date="2022-11" db="EMBL/GenBank/DDBJ databases">
        <title>Centuries of genome instability and evolution in soft-shell clam transmissible cancer (bioRxiv).</title>
        <authorList>
            <person name="Hart S.F.M."/>
            <person name="Yonemitsu M.A."/>
            <person name="Giersch R.M."/>
            <person name="Beal B.F."/>
            <person name="Arriagada G."/>
            <person name="Davis B.W."/>
            <person name="Ostrander E.A."/>
            <person name="Goff S.P."/>
            <person name="Metzger M.J."/>
        </authorList>
    </citation>
    <scope>NUCLEOTIDE SEQUENCE</scope>
    <source>
        <strain evidence="1">MELC-2E11</strain>
        <tissue evidence="1">Siphon/mantle</tissue>
    </source>
</reference>
<dbReference type="EMBL" id="CP111015">
    <property type="protein sequence ID" value="WAR01347.1"/>
    <property type="molecule type" value="Genomic_DNA"/>
</dbReference>
<sequence>MSLRCDVTFTEWLPSQEGQMRQVDVTATHDETNVTSRIRTSSDCKLLTEGEEREGETEWVKQWILKSAEHGLYDKLMVELRNEDPRAFKHFMRMPPAMFDEVVQRLTPRLTKQDTNYRASLESGLKVAITLQHLASGNTYRNCIAIRLEGSPQHHQCGSQ</sequence>
<accession>A0ABY7DXK3</accession>
<proteinExistence type="predicted"/>
<evidence type="ECO:0000313" key="1">
    <source>
        <dbReference type="EMBL" id="WAR01347.1"/>
    </source>
</evidence>
<dbReference type="Proteomes" id="UP001164746">
    <property type="component" value="Chromosome 4"/>
</dbReference>
<evidence type="ECO:0000313" key="2">
    <source>
        <dbReference type="Proteomes" id="UP001164746"/>
    </source>
</evidence>
<organism evidence="1 2">
    <name type="scientific">Mya arenaria</name>
    <name type="common">Soft-shell clam</name>
    <dbReference type="NCBI Taxonomy" id="6604"/>
    <lineage>
        <taxon>Eukaryota</taxon>
        <taxon>Metazoa</taxon>
        <taxon>Spiralia</taxon>
        <taxon>Lophotrochozoa</taxon>
        <taxon>Mollusca</taxon>
        <taxon>Bivalvia</taxon>
        <taxon>Autobranchia</taxon>
        <taxon>Heteroconchia</taxon>
        <taxon>Euheterodonta</taxon>
        <taxon>Imparidentia</taxon>
        <taxon>Neoheterodontei</taxon>
        <taxon>Myida</taxon>
        <taxon>Myoidea</taxon>
        <taxon>Myidae</taxon>
        <taxon>Mya</taxon>
    </lineage>
</organism>
<name>A0ABY7DXK3_MYAAR</name>
<keyword evidence="2" id="KW-1185">Reference proteome</keyword>
<gene>
    <name evidence="1" type="ORF">MAR_007905</name>
</gene>
<protein>
    <submittedName>
        <fullName evidence="1">Uncharacterized protein</fullName>
    </submittedName>
</protein>